<evidence type="ECO:0000256" key="3">
    <source>
        <dbReference type="SAM" id="SignalP"/>
    </source>
</evidence>
<dbReference type="SUPFAM" id="SSF53850">
    <property type="entry name" value="Periplasmic binding protein-like II"/>
    <property type="match status" value="1"/>
</dbReference>
<feature type="signal peptide" evidence="3">
    <location>
        <begin position="1"/>
        <end position="20"/>
    </location>
</feature>
<proteinExistence type="inferred from homology"/>
<evidence type="ECO:0000256" key="2">
    <source>
        <dbReference type="ARBA" id="ARBA00022729"/>
    </source>
</evidence>
<evidence type="ECO:0000313" key="6">
    <source>
        <dbReference type="Proteomes" id="UP000248146"/>
    </source>
</evidence>
<accession>A0A2V4KPT1</accession>
<dbReference type="InterPro" id="IPR001638">
    <property type="entry name" value="Solute-binding_3/MltF_N"/>
</dbReference>
<dbReference type="PANTHER" id="PTHR35936">
    <property type="entry name" value="MEMBRANE-BOUND LYTIC MUREIN TRANSGLYCOSYLASE F"/>
    <property type="match status" value="1"/>
</dbReference>
<dbReference type="Gene3D" id="3.40.190.10">
    <property type="entry name" value="Periplasmic binding protein-like II"/>
    <property type="match status" value="2"/>
</dbReference>
<dbReference type="SMART" id="SM00062">
    <property type="entry name" value="PBPb"/>
    <property type="match status" value="1"/>
</dbReference>
<dbReference type="EMBL" id="QJRX01000006">
    <property type="protein sequence ID" value="PYC23635.1"/>
    <property type="molecule type" value="Genomic_DNA"/>
</dbReference>
<protein>
    <submittedName>
        <fullName evidence="5">Amino acid ABC transporter substrate-binding protein</fullName>
    </submittedName>
</protein>
<dbReference type="OrthoDB" id="5562041at2"/>
<comment type="similarity">
    <text evidence="1">Belongs to the bacterial solute-binding protein 3 family.</text>
</comment>
<keyword evidence="2 3" id="KW-0732">Signal</keyword>
<dbReference type="Pfam" id="PF00497">
    <property type="entry name" value="SBP_bac_3"/>
    <property type="match status" value="1"/>
</dbReference>
<dbReference type="PANTHER" id="PTHR35936:SF25">
    <property type="entry name" value="ABC TRANSPORTER SUBSTRATE-BINDING PROTEIN"/>
    <property type="match status" value="1"/>
</dbReference>
<feature type="chain" id="PRO_5016006310" evidence="3">
    <location>
        <begin position="21"/>
        <end position="248"/>
    </location>
</feature>
<sequence>MNSSRIFILLLALLQCTAVAAEHLRLAGDSWPPFTDQRLPSNGLAVDLVSTALQRAGHSTEYVEVPWARVLRGLQQGDYDVIVAAWYSAERTRYGLFSEPYLVNRIRFLRRTGMPIEYDGLDGLLPFSIAVVRGYSYDSAFDAADQLTKVPVLEFVMGARMLAAGRVQLTLEDELVARHHLNRDLREIRDAVEFVDTPLSENGLHILVRRSHPLHQQIVRDFNLAIQAMRADDSYRRIYQRHGLDGSE</sequence>
<name>A0A2V4KPT1_AQUAC</name>
<evidence type="ECO:0000256" key="1">
    <source>
        <dbReference type="ARBA" id="ARBA00010333"/>
    </source>
</evidence>
<dbReference type="RefSeq" id="WP_110682981.1">
    <property type="nucleotide sequence ID" value="NZ_QJRX01000006.1"/>
</dbReference>
<reference evidence="5 6" key="1">
    <citation type="submission" date="2018-06" db="EMBL/GenBank/DDBJ databases">
        <title>Pseudomonas diversity within urban Lake Michigan freshwaters.</title>
        <authorList>
            <person name="Batrich M."/>
            <person name="Hatzopoulos T."/>
            <person name="Putonti C."/>
        </authorList>
    </citation>
    <scope>NUCLEOTIDE SEQUENCE [LARGE SCALE GENOMIC DNA]</scope>
    <source>
        <strain evidence="5 6">MB-090714</strain>
    </source>
</reference>
<dbReference type="Proteomes" id="UP000248146">
    <property type="component" value="Unassembled WGS sequence"/>
</dbReference>
<evidence type="ECO:0000313" key="5">
    <source>
        <dbReference type="EMBL" id="PYC23635.1"/>
    </source>
</evidence>
<evidence type="ECO:0000259" key="4">
    <source>
        <dbReference type="SMART" id="SM00062"/>
    </source>
</evidence>
<feature type="domain" description="Solute-binding protein family 3/N-terminal" evidence="4">
    <location>
        <begin position="23"/>
        <end position="246"/>
    </location>
</feature>
<gene>
    <name evidence="5" type="ORF">DMO17_13410</name>
</gene>
<dbReference type="AlphaFoldDB" id="A0A2V4KPT1"/>
<organism evidence="5 6">
    <name type="scientific">Aquipseudomonas alcaligenes</name>
    <name type="common">Pseudomonas alcaligenes</name>
    <dbReference type="NCBI Taxonomy" id="43263"/>
    <lineage>
        <taxon>Bacteria</taxon>
        <taxon>Pseudomonadati</taxon>
        <taxon>Pseudomonadota</taxon>
        <taxon>Gammaproteobacteria</taxon>
        <taxon>Pseudomonadales</taxon>
        <taxon>Pseudomonadaceae</taxon>
        <taxon>Aquipseudomonas</taxon>
    </lineage>
</organism>
<comment type="caution">
    <text evidence="5">The sequence shown here is derived from an EMBL/GenBank/DDBJ whole genome shotgun (WGS) entry which is preliminary data.</text>
</comment>